<keyword evidence="7 8" id="KW-0501">Molybdenum cofactor biosynthesis</keyword>
<evidence type="ECO:0000256" key="2">
    <source>
        <dbReference type="ARBA" id="ARBA00022679"/>
    </source>
</evidence>
<sequence length="208" mass="21822">MSAATPTPPITGAVLAGGMGRRMGGLDKGLQPYRGRPLALNALARLRPQVAQCVVSANRHLARYAEFGVPVVTDGRADFAGPLAGLLAAMVRTDGDWLLTVPCDVPAFPLDLGARLMQATQAAGATLAVPVIADPDHPGALRPQPVFCLARTSLRPSLDAWLAAGERRVMGWARQQGVLLVPFDRPEDAAAFANVNTLEELANLDSSA</sequence>
<comment type="cofactor">
    <cofactor evidence="8">
        <name>Mg(2+)</name>
        <dbReference type="ChEBI" id="CHEBI:18420"/>
    </cofactor>
</comment>
<comment type="subunit">
    <text evidence="8">Monomer.</text>
</comment>
<comment type="subcellular location">
    <subcellularLocation>
        <location evidence="8">Cytoplasm</location>
    </subcellularLocation>
</comment>
<dbReference type="AlphaFoldDB" id="A0A147GTU5"/>
<reference evidence="10 11" key="1">
    <citation type="journal article" date="2016" name="Front. Microbiol.">
        <title>Genomic Resource of Rice Seed Associated Bacteria.</title>
        <authorList>
            <person name="Midha S."/>
            <person name="Bansal K."/>
            <person name="Sharma S."/>
            <person name="Kumar N."/>
            <person name="Patil P.P."/>
            <person name="Chaudhry V."/>
            <person name="Patil P.B."/>
        </authorList>
    </citation>
    <scope>NUCLEOTIDE SEQUENCE [LARGE SCALE GENOMIC DNA]</scope>
    <source>
        <strain evidence="10 11">NS331</strain>
    </source>
</reference>
<comment type="domain">
    <text evidence="8">The N-terminal domain determines nucleotide recognition and specific binding, while the C-terminal domain determines the specific binding to the target protein.</text>
</comment>
<accession>A0A147GTU5</accession>
<dbReference type="CDD" id="cd02503">
    <property type="entry name" value="MobA"/>
    <property type="match status" value="1"/>
</dbReference>
<dbReference type="Pfam" id="PF12804">
    <property type="entry name" value="NTP_transf_3"/>
    <property type="match status" value="1"/>
</dbReference>
<dbReference type="InterPro" id="IPR025877">
    <property type="entry name" value="MobA-like_NTP_Trfase"/>
</dbReference>
<dbReference type="OrthoDB" id="9788394at2"/>
<evidence type="ECO:0000256" key="5">
    <source>
        <dbReference type="ARBA" id="ARBA00022842"/>
    </source>
</evidence>
<evidence type="ECO:0000313" key="10">
    <source>
        <dbReference type="EMBL" id="KTT20862.1"/>
    </source>
</evidence>
<dbReference type="InterPro" id="IPR013482">
    <property type="entry name" value="Molybde_CF_guanTrfase"/>
</dbReference>
<dbReference type="EMBL" id="LDSL01000075">
    <property type="protein sequence ID" value="KTT20862.1"/>
    <property type="molecule type" value="Genomic_DNA"/>
</dbReference>
<feature type="binding site" evidence="8">
    <location>
        <position position="104"/>
    </location>
    <ligand>
        <name>GTP</name>
        <dbReference type="ChEBI" id="CHEBI:37565"/>
    </ligand>
</feature>
<dbReference type="Gene3D" id="3.90.550.10">
    <property type="entry name" value="Spore Coat Polysaccharide Biosynthesis Protein SpsA, Chain A"/>
    <property type="match status" value="1"/>
</dbReference>
<dbReference type="NCBIfam" id="TIGR02665">
    <property type="entry name" value="molyb_mobA"/>
    <property type="match status" value="1"/>
</dbReference>
<dbReference type="RefSeq" id="WP_058642431.1">
    <property type="nucleotide sequence ID" value="NZ_LDSL01000075.1"/>
</dbReference>
<comment type="similarity">
    <text evidence="8">Belongs to the MobA family.</text>
</comment>
<evidence type="ECO:0000256" key="4">
    <source>
        <dbReference type="ARBA" id="ARBA00022741"/>
    </source>
</evidence>
<evidence type="ECO:0000256" key="6">
    <source>
        <dbReference type="ARBA" id="ARBA00023134"/>
    </source>
</evidence>
<comment type="caution">
    <text evidence="10">The sequence shown here is derived from an EMBL/GenBank/DDBJ whole genome shotgun (WGS) entry which is preliminary data.</text>
</comment>
<evidence type="ECO:0000259" key="9">
    <source>
        <dbReference type="Pfam" id="PF12804"/>
    </source>
</evidence>
<dbReference type="GO" id="GO:1902758">
    <property type="term" value="P:bis(molybdopterin guanine dinucleotide)molybdenum biosynthetic process"/>
    <property type="evidence" value="ECO:0007669"/>
    <property type="project" value="TreeGrafter"/>
</dbReference>
<keyword evidence="4 8" id="KW-0547">Nucleotide-binding</keyword>
<dbReference type="HAMAP" id="MF_00316">
    <property type="entry name" value="MobA"/>
    <property type="match status" value="1"/>
</dbReference>
<feature type="binding site" evidence="8">
    <location>
        <position position="74"/>
    </location>
    <ligand>
        <name>GTP</name>
        <dbReference type="ChEBI" id="CHEBI:37565"/>
    </ligand>
</feature>
<dbReference type="GO" id="GO:0005737">
    <property type="term" value="C:cytoplasm"/>
    <property type="evidence" value="ECO:0007669"/>
    <property type="project" value="UniProtKB-SubCell"/>
</dbReference>
<comment type="function">
    <text evidence="8">Transfers a GMP moiety from GTP to Mo-molybdopterin (Mo-MPT) cofactor (Moco or molybdenum cofactor) to form Mo-molybdopterin guanine dinucleotide (Mo-MGD) cofactor.</text>
</comment>
<feature type="binding site" evidence="8">
    <location>
        <begin position="15"/>
        <end position="17"/>
    </location>
    <ligand>
        <name>GTP</name>
        <dbReference type="ChEBI" id="CHEBI:37565"/>
    </ligand>
</feature>
<keyword evidence="6 8" id="KW-0342">GTP-binding</keyword>
<evidence type="ECO:0000256" key="7">
    <source>
        <dbReference type="ARBA" id="ARBA00023150"/>
    </source>
</evidence>
<dbReference type="Proteomes" id="UP000072741">
    <property type="component" value="Unassembled WGS sequence"/>
</dbReference>
<gene>
    <name evidence="8" type="primary">mobA</name>
    <name evidence="10" type="ORF">NS331_13125</name>
</gene>
<dbReference type="SUPFAM" id="SSF53448">
    <property type="entry name" value="Nucleotide-diphospho-sugar transferases"/>
    <property type="match status" value="1"/>
</dbReference>
<feature type="binding site" evidence="8">
    <location>
        <position position="28"/>
    </location>
    <ligand>
        <name>GTP</name>
        <dbReference type="ChEBI" id="CHEBI:37565"/>
    </ligand>
</feature>
<dbReference type="PATRIC" id="fig|433924.3.peg.4682"/>
<dbReference type="GO" id="GO:0005525">
    <property type="term" value="F:GTP binding"/>
    <property type="evidence" value="ECO:0007669"/>
    <property type="project" value="UniProtKB-UniRule"/>
</dbReference>
<comment type="caution">
    <text evidence="8">Lacks conserved residue(s) required for the propagation of feature annotation.</text>
</comment>
<keyword evidence="5 8" id="KW-0460">Magnesium</keyword>
<evidence type="ECO:0000256" key="1">
    <source>
        <dbReference type="ARBA" id="ARBA00022490"/>
    </source>
</evidence>
<dbReference type="InterPro" id="IPR029044">
    <property type="entry name" value="Nucleotide-diphossugar_trans"/>
</dbReference>
<proteinExistence type="inferred from homology"/>
<feature type="domain" description="MobA-like NTP transferase" evidence="9">
    <location>
        <begin position="12"/>
        <end position="171"/>
    </location>
</feature>
<dbReference type="GO" id="GO:0046872">
    <property type="term" value="F:metal ion binding"/>
    <property type="evidence" value="ECO:0007669"/>
    <property type="project" value="UniProtKB-KW"/>
</dbReference>
<dbReference type="GO" id="GO:0061603">
    <property type="term" value="F:molybdenum cofactor guanylyltransferase activity"/>
    <property type="evidence" value="ECO:0007669"/>
    <property type="project" value="UniProtKB-EC"/>
</dbReference>
<keyword evidence="11" id="KW-1185">Reference proteome</keyword>
<name>A0A147GTU5_9BURK</name>
<evidence type="ECO:0000313" key="11">
    <source>
        <dbReference type="Proteomes" id="UP000072741"/>
    </source>
</evidence>
<evidence type="ECO:0000256" key="3">
    <source>
        <dbReference type="ARBA" id="ARBA00022723"/>
    </source>
</evidence>
<keyword evidence="3 8" id="KW-0479">Metal-binding</keyword>
<feature type="binding site" evidence="8">
    <location>
        <position position="104"/>
    </location>
    <ligand>
        <name>Mg(2+)</name>
        <dbReference type="ChEBI" id="CHEBI:18420"/>
    </ligand>
</feature>
<evidence type="ECO:0000256" key="8">
    <source>
        <dbReference type="HAMAP-Rule" id="MF_00316"/>
    </source>
</evidence>
<comment type="catalytic activity">
    <reaction evidence="8">
        <text>Mo-molybdopterin + GTP + H(+) = Mo-molybdopterin guanine dinucleotide + diphosphate</text>
        <dbReference type="Rhea" id="RHEA:34243"/>
        <dbReference type="ChEBI" id="CHEBI:15378"/>
        <dbReference type="ChEBI" id="CHEBI:33019"/>
        <dbReference type="ChEBI" id="CHEBI:37565"/>
        <dbReference type="ChEBI" id="CHEBI:71302"/>
        <dbReference type="ChEBI" id="CHEBI:71310"/>
        <dbReference type="EC" id="2.7.7.77"/>
    </reaction>
</comment>
<protein>
    <recommendedName>
        <fullName evidence="8">Molybdenum cofactor guanylyltransferase</fullName>
        <shortName evidence="8">MoCo guanylyltransferase</shortName>
        <ecNumber evidence="8">2.7.7.77</ecNumber>
    </recommendedName>
    <alternativeName>
        <fullName evidence="8">GTP:molybdopterin guanylyltransferase</fullName>
    </alternativeName>
    <alternativeName>
        <fullName evidence="8">Mo-MPT guanylyltransferase</fullName>
    </alternativeName>
    <alternativeName>
        <fullName evidence="8">Molybdopterin guanylyltransferase</fullName>
    </alternativeName>
    <alternativeName>
        <fullName evidence="8">Molybdopterin-guanine dinucleotide synthase</fullName>
        <shortName evidence="8">MGD synthase</shortName>
    </alternativeName>
</protein>
<organism evidence="10 11">
    <name type="scientific">Pseudacidovorax intermedius</name>
    <dbReference type="NCBI Taxonomy" id="433924"/>
    <lineage>
        <taxon>Bacteria</taxon>
        <taxon>Pseudomonadati</taxon>
        <taxon>Pseudomonadota</taxon>
        <taxon>Betaproteobacteria</taxon>
        <taxon>Burkholderiales</taxon>
        <taxon>Comamonadaceae</taxon>
        <taxon>Pseudacidovorax</taxon>
    </lineage>
</organism>
<dbReference type="PANTHER" id="PTHR19136:SF81">
    <property type="entry name" value="MOLYBDENUM COFACTOR GUANYLYLTRANSFERASE"/>
    <property type="match status" value="1"/>
</dbReference>
<keyword evidence="2 8" id="KW-0808">Transferase</keyword>
<dbReference type="EC" id="2.7.7.77" evidence="8"/>
<dbReference type="PANTHER" id="PTHR19136">
    <property type="entry name" value="MOLYBDENUM COFACTOR GUANYLYLTRANSFERASE"/>
    <property type="match status" value="1"/>
</dbReference>
<keyword evidence="1 8" id="KW-0963">Cytoplasm</keyword>